<sequence>MQTRSRSSRSSSGASIANNSMAISASSSRAWTEAEETKLIEFLIVRKAEGDGANFNKAVWTAAGKHMSPRWDCEKCQSKWSRLIMQHRTINQLKKLSGFTYSDEGGMNITAAEQDAWDVYTPKNPKAASFKNKSFVHYNRMTELIPERVLGTHVFRPSTGVRGAAALTSGRPTPPEASGMLPPSAEGGDDSDSSGAHHPPVTPEGAHQSPSISSSAHSSKRKFSALDSVSHRSSSQNTSMSSKKPRSSSAIALQMTNANLSSLTDAVQILANTQKRKADSRHAGSPERRERAAVLLQEQEHYLSSDAMIALLDLIQDNTKFADTYLTLKRLDWRVTWVLKR</sequence>
<dbReference type="STRING" id="436010.A0A165YWW0"/>
<protein>
    <recommendedName>
        <fullName evidence="2">Myb-like domain-containing protein</fullName>
    </recommendedName>
</protein>
<dbReference type="Proteomes" id="UP000076532">
    <property type="component" value="Unassembled WGS sequence"/>
</dbReference>
<organism evidence="3 4">
    <name type="scientific">Athelia psychrophila</name>
    <dbReference type="NCBI Taxonomy" id="1759441"/>
    <lineage>
        <taxon>Eukaryota</taxon>
        <taxon>Fungi</taxon>
        <taxon>Dikarya</taxon>
        <taxon>Basidiomycota</taxon>
        <taxon>Agaricomycotina</taxon>
        <taxon>Agaricomycetes</taxon>
        <taxon>Agaricomycetidae</taxon>
        <taxon>Atheliales</taxon>
        <taxon>Atheliaceae</taxon>
        <taxon>Athelia</taxon>
    </lineage>
</organism>
<dbReference type="InterPro" id="IPR024752">
    <property type="entry name" value="Myb/SANT-like_dom"/>
</dbReference>
<dbReference type="PANTHER" id="PTHR47584">
    <property type="match status" value="1"/>
</dbReference>
<evidence type="ECO:0000313" key="3">
    <source>
        <dbReference type="EMBL" id="KZP10002.1"/>
    </source>
</evidence>
<dbReference type="PROSITE" id="PS50090">
    <property type="entry name" value="MYB_LIKE"/>
    <property type="match status" value="1"/>
</dbReference>
<dbReference type="PANTHER" id="PTHR47584:SF14">
    <property type="entry name" value="L10-INTERACTING MYB DOMAIN-CONTAINING PROTEIN-LIKE"/>
    <property type="match status" value="1"/>
</dbReference>
<reference evidence="3 4" key="1">
    <citation type="journal article" date="2016" name="Mol. Biol. Evol.">
        <title>Comparative Genomics of Early-Diverging Mushroom-Forming Fungi Provides Insights into the Origins of Lignocellulose Decay Capabilities.</title>
        <authorList>
            <person name="Nagy L.G."/>
            <person name="Riley R."/>
            <person name="Tritt A."/>
            <person name="Adam C."/>
            <person name="Daum C."/>
            <person name="Floudas D."/>
            <person name="Sun H."/>
            <person name="Yadav J.S."/>
            <person name="Pangilinan J."/>
            <person name="Larsson K.H."/>
            <person name="Matsuura K."/>
            <person name="Barry K."/>
            <person name="Labutti K."/>
            <person name="Kuo R."/>
            <person name="Ohm R.A."/>
            <person name="Bhattacharya S.S."/>
            <person name="Shirouzu T."/>
            <person name="Yoshinaga Y."/>
            <person name="Martin F.M."/>
            <person name="Grigoriev I.V."/>
            <person name="Hibbett D.S."/>
        </authorList>
    </citation>
    <scope>NUCLEOTIDE SEQUENCE [LARGE SCALE GENOMIC DNA]</scope>
    <source>
        <strain evidence="3 4">CBS 109695</strain>
    </source>
</reference>
<feature type="domain" description="Myb-like" evidence="2">
    <location>
        <begin position="31"/>
        <end position="84"/>
    </location>
</feature>
<dbReference type="AlphaFoldDB" id="A0A165YWW0"/>
<evidence type="ECO:0000259" key="2">
    <source>
        <dbReference type="PROSITE" id="PS50090"/>
    </source>
</evidence>
<dbReference type="InterPro" id="IPR045026">
    <property type="entry name" value="LIMYB"/>
</dbReference>
<feature type="region of interest" description="Disordered" evidence="1">
    <location>
        <begin position="164"/>
        <end position="250"/>
    </location>
</feature>
<evidence type="ECO:0000313" key="4">
    <source>
        <dbReference type="Proteomes" id="UP000076532"/>
    </source>
</evidence>
<name>A0A165YWW0_9AGAM</name>
<keyword evidence="4" id="KW-1185">Reference proteome</keyword>
<accession>A0A165YWW0</accession>
<dbReference type="OrthoDB" id="2930561at2759"/>
<dbReference type="EMBL" id="KV417688">
    <property type="protein sequence ID" value="KZP10002.1"/>
    <property type="molecule type" value="Genomic_DNA"/>
</dbReference>
<dbReference type="Pfam" id="PF12776">
    <property type="entry name" value="Myb_DNA-bind_3"/>
    <property type="match status" value="1"/>
</dbReference>
<proteinExistence type="predicted"/>
<feature type="compositionally biased region" description="Low complexity" evidence="1">
    <location>
        <begin position="231"/>
        <end position="242"/>
    </location>
</feature>
<gene>
    <name evidence="3" type="ORF">FIBSPDRAFT_963475</name>
</gene>
<dbReference type="InterPro" id="IPR001005">
    <property type="entry name" value="SANT/Myb"/>
</dbReference>
<evidence type="ECO:0000256" key="1">
    <source>
        <dbReference type="SAM" id="MobiDB-lite"/>
    </source>
</evidence>